<feature type="transmembrane region" description="Helical" evidence="6">
    <location>
        <begin position="60"/>
        <end position="81"/>
    </location>
</feature>
<feature type="transmembrane region" description="Helical" evidence="6">
    <location>
        <begin position="133"/>
        <end position="155"/>
    </location>
</feature>
<keyword evidence="2" id="KW-1003">Cell membrane</keyword>
<feature type="transmembrane region" description="Helical" evidence="6">
    <location>
        <begin position="417"/>
        <end position="439"/>
    </location>
</feature>
<evidence type="ECO:0000256" key="3">
    <source>
        <dbReference type="ARBA" id="ARBA00022692"/>
    </source>
</evidence>
<dbReference type="PANTHER" id="PTHR30250">
    <property type="entry name" value="PST FAMILY PREDICTED COLANIC ACID TRANSPORTER"/>
    <property type="match status" value="1"/>
</dbReference>
<dbReference type="Pfam" id="PF01943">
    <property type="entry name" value="Polysacc_synt"/>
    <property type="match status" value="1"/>
</dbReference>
<evidence type="ECO:0000256" key="5">
    <source>
        <dbReference type="ARBA" id="ARBA00023136"/>
    </source>
</evidence>
<protein>
    <submittedName>
        <fullName evidence="7">Oligosaccharide flippase family protein</fullName>
    </submittedName>
</protein>
<evidence type="ECO:0000256" key="1">
    <source>
        <dbReference type="ARBA" id="ARBA00004651"/>
    </source>
</evidence>
<dbReference type="AlphaFoldDB" id="A0A5B6TF93"/>
<dbReference type="GO" id="GO:0005886">
    <property type="term" value="C:plasma membrane"/>
    <property type="evidence" value="ECO:0007669"/>
    <property type="project" value="UniProtKB-SubCell"/>
</dbReference>
<comment type="caution">
    <text evidence="7">The sequence shown here is derived from an EMBL/GenBank/DDBJ whole genome shotgun (WGS) entry which is preliminary data.</text>
</comment>
<sequence>MDLGLFGHKLFKIRALPQMISSVAWYRFPDPQPLMIFDLKNKLSSLLFSESLLGRFNKGAFWILVSTVGLQGSNLLVTIFLARFFGQTGYGEISLTVSTFALLGEIAGLGFGLTTTKYVAEHKQKNALKASRIIGLALAFSLVLGLGATLLLLIWPQLITVPFIQEPRLNPLFRIGALQIFFNAVSGVILGILSGLEAFPGIGVSNLLRGILYLAAASLGSYLFGINGAVLATTLSSGLGVFIAFLFLRKNLQRFGLNISLQGALEEVSILRQFAVPALLSNLSVIAAVWVTNLLLVRQVAGFSELGQLNVANQWKNLLMLMPNIIAQVLLPLLSAELSGPEDSSSHKTLGLFQSITVLVIFPVGTLFMFFPDTVLFIYGQEFRNSQDVLIGSVWSVIVASAGSVLGAFVQSTGKMWIGFTTNLTYGLLLILATYLFAGAYGANAVAYGSGAAYLFINFLSLYLLRKHVAAQLVKQILAAVLLSVFLVVASLAVGNSYRFLYGIAAIVVVEFILFKMVISHEVRMGVLRLFSKFLLKNGKA</sequence>
<comment type="subcellular location">
    <subcellularLocation>
        <location evidence="1">Cell membrane</location>
        <topology evidence="1">Multi-pass membrane protein</topology>
    </subcellularLocation>
</comment>
<dbReference type="InterPro" id="IPR050833">
    <property type="entry name" value="Poly_Biosynth_Transport"/>
</dbReference>
<feature type="transmembrane region" description="Helical" evidence="6">
    <location>
        <begin position="207"/>
        <end position="224"/>
    </location>
</feature>
<evidence type="ECO:0000256" key="4">
    <source>
        <dbReference type="ARBA" id="ARBA00022989"/>
    </source>
</evidence>
<feature type="transmembrane region" description="Helical" evidence="6">
    <location>
        <begin position="390"/>
        <end position="410"/>
    </location>
</feature>
<feature type="transmembrane region" description="Helical" evidence="6">
    <location>
        <begin position="445"/>
        <end position="465"/>
    </location>
</feature>
<evidence type="ECO:0000313" key="7">
    <source>
        <dbReference type="EMBL" id="KAA3438551.1"/>
    </source>
</evidence>
<feature type="transmembrane region" description="Helical" evidence="6">
    <location>
        <begin position="500"/>
        <end position="519"/>
    </location>
</feature>
<dbReference type="EMBL" id="VKKY01000002">
    <property type="protein sequence ID" value="KAA3438551.1"/>
    <property type="molecule type" value="Genomic_DNA"/>
</dbReference>
<keyword evidence="4 6" id="KW-1133">Transmembrane helix</keyword>
<gene>
    <name evidence="7" type="ORF">FOA19_15075</name>
</gene>
<feature type="transmembrane region" description="Helical" evidence="6">
    <location>
        <begin position="317"/>
        <end position="338"/>
    </location>
</feature>
<dbReference type="Proteomes" id="UP000324133">
    <property type="component" value="Unassembled WGS sequence"/>
</dbReference>
<keyword evidence="8" id="KW-1185">Reference proteome</keyword>
<evidence type="ECO:0000256" key="6">
    <source>
        <dbReference type="SAM" id="Phobius"/>
    </source>
</evidence>
<keyword evidence="5 6" id="KW-0472">Membrane</keyword>
<keyword evidence="3 6" id="KW-0812">Transmembrane</keyword>
<feature type="transmembrane region" description="Helical" evidence="6">
    <location>
        <begin position="175"/>
        <end position="195"/>
    </location>
</feature>
<accession>A0A5B6TF93</accession>
<organism evidence="7 8">
    <name type="scientific">Rufibacter hautae</name>
    <dbReference type="NCBI Taxonomy" id="2595005"/>
    <lineage>
        <taxon>Bacteria</taxon>
        <taxon>Pseudomonadati</taxon>
        <taxon>Bacteroidota</taxon>
        <taxon>Cytophagia</taxon>
        <taxon>Cytophagales</taxon>
        <taxon>Hymenobacteraceae</taxon>
        <taxon>Rufibacter</taxon>
    </lineage>
</organism>
<feature type="transmembrane region" description="Helical" evidence="6">
    <location>
        <begin position="230"/>
        <end position="248"/>
    </location>
</feature>
<dbReference type="OrthoDB" id="1224790at2"/>
<feature type="transmembrane region" description="Helical" evidence="6">
    <location>
        <begin position="350"/>
        <end position="370"/>
    </location>
</feature>
<feature type="transmembrane region" description="Helical" evidence="6">
    <location>
        <begin position="274"/>
        <end position="297"/>
    </location>
</feature>
<dbReference type="PANTHER" id="PTHR30250:SF11">
    <property type="entry name" value="O-ANTIGEN TRANSPORTER-RELATED"/>
    <property type="match status" value="1"/>
</dbReference>
<proteinExistence type="predicted"/>
<feature type="transmembrane region" description="Helical" evidence="6">
    <location>
        <begin position="477"/>
        <end position="494"/>
    </location>
</feature>
<reference evidence="7 8" key="1">
    <citation type="submission" date="2019-07" db="EMBL/GenBank/DDBJ databases">
        <title>Rufibacter sp. nov., isolated from lake sediment.</title>
        <authorList>
            <person name="Qu J.-H."/>
        </authorList>
    </citation>
    <scope>NUCLEOTIDE SEQUENCE [LARGE SCALE GENOMIC DNA]</scope>
    <source>
        <strain evidence="7 8">NBS58-1</strain>
    </source>
</reference>
<evidence type="ECO:0000313" key="8">
    <source>
        <dbReference type="Proteomes" id="UP000324133"/>
    </source>
</evidence>
<feature type="transmembrane region" description="Helical" evidence="6">
    <location>
        <begin position="93"/>
        <end position="113"/>
    </location>
</feature>
<name>A0A5B6TF93_9BACT</name>
<dbReference type="InterPro" id="IPR002797">
    <property type="entry name" value="Polysacc_synth"/>
</dbReference>
<evidence type="ECO:0000256" key="2">
    <source>
        <dbReference type="ARBA" id="ARBA00022475"/>
    </source>
</evidence>